<evidence type="ECO:0000313" key="2">
    <source>
        <dbReference type="Proteomes" id="UP001196413"/>
    </source>
</evidence>
<proteinExistence type="predicted"/>
<dbReference type="Proteomes" id="UP001196413">
    <property type="component" value="Unassembled WGS sequence"/>
</dbReference>
<evidence type="ECO:0000313" key="1">
    <source>
        <dbReference type="EMBL" id="KAJ1366219.1"/>
    </source>
</evidence>
<comment type="caution">
    <text evidence="1">The sequence shown here is derived from an EMBL/GenBank/DDBJ whole genome shotgun (WGS) entry which is preliminary data.</text>
</comment>
<reference evidence="1" key="1">
    <citation type="submission" date="2021-06" db="EMBL/GenBank/DDBJ databases">
        <title>Parelaphostrongylus tenuis whole genome reference sequence.</title>
        <authorList>
            <person name="Garwood T.J."/>
            <person name="Larsen P.A."/>
            <person name="Fountain-Jones N.M."/>
            <person name="Garbe J.R."/>
            <person name="Macchietto M.G."/>
            <person name="Kania S.A."/>
            <person name="Gerhold R.W."/>
            <person name="Richards J.E."/>
            <person name="Wolf T.M."/>
        </authorList>
    </citation>
    <scope>NUCLEOTIDE SEQUENCE</scope>
    <source>
        <strain evidence="1">MNPRO001-30</strain>
        <tissue evidence="1">Meninges</tissue>
    </source>
</reference>
<sequence length="81" mass="8951">MADTHLGMAAVYRSAVKTVCRLAVRLLIIDTPSRHAKTNNNVQVHSTTGRQRWSTTNMIATNSTTDVQNTSARLVNVKTRV</sequence>
<dbReference type="AlphaFoldDB" id="A0AAD5QYI2"/>
<accession>A0AAD5QYI2</accession>
<protein>
    <submittedName>
        <fullName evidence="1">Uncharacterized protein</fullName>
    </submittedName>
</protein>
<name>A0AAD5QYI2_PARTN</name>
<keyword evidence="2" id="KW-1185">Reference proteome</keyword>
<gene>
    <name evidence="1" type="ORF">KIN20_026819</name>
</gene>
<dbReference type="EMBL" id="JAHQIW010005488">
    <property type="protein sequence ID" value="KAJ1366219.1"/>
    <property type="molecule type" value="Genomic_DNA"/>
</dbReference>
<organism evidence="1 2">
    <name type="scientific">Parelaphostrongylus tenuis</name>
    <name type="common">Meningeal worm</name>
    <dbReference type="NCBI Taxonomy" id="148309"/>
    <lineage>
        <taxon>Eukaryota</taxon>
        <taxon>Metazoa</taxon>
        <taxon>Ecdysozoa</taxon>
        <taxon>Nematoda</taxon>
        <taxon>Chromadorea</taxon>
        <taxon>Rhabditida</taxon>
        <taxon>Rhabditina</taxon>
        <taxon>Rhabditomorpha</taxon>
        <taxon>Strongyloidea</taxon>
        <taxon>Metastrongylidae</taxon>
        <taxon>Parelaphostrongylus</taxon>
    </lineage>
</organism>